<dbReference type="SUPFAM" id="SSF69318">
    <property type="entry name" value="Integrin alpha N-terminal domain"/>
    <property type="match status" value="1"/>
</dbReference>
<organism evidence="7 8">
    <name type="scientific">Streptomyces pathocidini</name>
    <dbReference type="NCBI Taxonomy" id="1650571"/>
    <lineage>
        <taxon>Bacteria</taxon>
        <taxon>Bacillati</taxon>
        <taxon>Actinomycetota</taxon>
        <taxon>Actinomycetes</taxon>
        <taxon>Kitasatosporales</taxon>
        <taxon>Streptomycetaceae</taxon>
        <taxon>Streptomyces</taxon>
    </lineage>
</organism>
<dbReference type="Gene3D" id="2.40.10.10">
    <property type="entry name" value="Trypsin-like serine proteases"/>
    <property type="match status" value="1"/>
</dbReference>
<dbReference type="InterPro" id="IPR050430">
    <property type="entry name" value="Peptidase_S1"/>
</dbReference>
<dbReference type="PANTHER" id="PTHR24276">
    <property type="entry name" value="POLYSERASE-RELATED"/>
    <property type="match status" value="1"/>
</dbReference>
<dbReference type="InterPro" id="IPR033116">
    <property type="entry name" value="TRYPSIN_SER"/>
</dbReference>
<accession>A0ABW7USR1</accession>
<gene>
    <name evidence="7" type="ORF">ACH429_06750</name>
</gene>
<dbReference type="InterPro" id="IPR001314">
    <property type="entry name" value="Peptidase_S1A"/>
</dbReference>
<dbReference type="InterPro" id="IPR009003">
    <property type="entry name" value="Peptidase_S1_PA"/>
</dbReference>
<dbReference type="CDD" id="cd00190">
    <property type="entry name" value="Tryp_SPc"/>
    <property type="match status" value="1"/>
</dbReference>
<dbReference type="PROSITE" id="PS00134">
    <property type="entry name" value="TRYPSIN_HIS"/>
    <property type="match status" value="1"/>
</dbReference>
<evidence type="ECO:0000256" key="1">
    <source>
        <dbReference type="ARBA" id="ARBA00007664"/>
    </source>
</evidence>
<dbReference type="EC" id="3.4.21.-" evidence="7"/>
<dbReference type="EMBL" id="JBIRWE010000002">
    <property type="protein sequence ID" value="MFI1963823.1"/>
    <property type="molecule type" value="Genomic_DNA"/>
</dbReference>
<evidence type="ECO:0000256" key="5">
    <source>
        <dbReference type="SAM" id="MobiDB-lite"/>
    </source>
</evidence>
<dbReference type="InterPro" id="IPR001254">
    <property type="entry name" value="Trypsin_dom"/>
</dbReference>
<dbReference type="InterPro" id="IPR018114">
    <property type="entry name" value="TRYPSIN_HIS"/>
</dbReference>
<proteinExistence type="inferred from homology"/>
<dbReference type="GO" id="GO:0016787">
    <property type="term" value="F:hydrolase activity"/>
    <property type="evidence" value="ECO:0007669"/>
    <property type="project" value="UniProtKB-KW"/>
</dbReference>
<evidence type="ECO:0000313" key="8">
    <source>
        <dbReference type="Proteomes" id="UP001611548"/>
    </source>
</evidence>
<dbReference type="InterPro" id="IPR028994">
    <property type="entry name" value="Integrin_alpha_N"/>
</dbReference>
<evidence type="ECO:0000259" key="6">
    <source>
        <dbReference type="PROSITE" id="PS50240"/>
    </source>
</evidence>
<sequence length="586" mass="61434">MRNPLRGGRQRRRLGRIVPVVGLALALAAGGLVTAHAQAGEPAPRPALSAPKGFEVTDPPAAPGTGSDEPAKDARIIGGTSTAFSSAPWMVQLLFSWDHDGLYYFTCGGTLVAPNKVLTAAHCLHDENGVRQDWGKYGAVLAGTSKLLGGPDNSEGEFVDVTRSWVRDGYDHNTVDNDVALLTLAKPLKHKTLSFAEPADTALYAEGTKGTAYGWGLTGSNGDTGELSSTLLRASLTLNSDAACAENLDGALGEGAFKPGSMICTGPAATGDDATATTVCPGDSGGPLVAGGKIVGVVSWGVSAGNQVCNVSGTYEVFTRIGTYAPRFMPRIDDTDLNRSGRADLFARAATGGKAYQYISEGTSFAPRQALSGSWSAYNLVLQADMNRDGYQDFIIRRRSDGAMYWRHRSATSSTYVDTKIASDWGTRKFTAAPGDVTGDRFPDLLSVTSGGTLYLYPGKGDGTYQPRITAGSGYTAYNSLRGKGDFTGDGKPDLLARASGGAVYLLPGTGKAAAPFGARIKVRDWAQYNGFAATGDMTGDGRADYLARSSSGTLYLYPGTGKSTSEIFATPVKIGNGWNQYNIFG</sequence>
<keyword evidence="4" id="KW-0645">Protease</keyword>
<dbReference type="RefSeq" id="WP_079101134.1">
    <property type="nucleotide sequence ID" value="NZ_JBIRWE010000002.1"/>
</dbReference>
<keyword evidence="3" id="KW-1015">Disulfide bond</keyword>
<reference evidence="7 8" key="1">
    <citation type="submission" date="2024-10" db="EMBL/GenBank/DDBJ databases">
        <title>The Natural Products Discovery Center: Release of the First 8490 Sequenced Strains for Exploring Actinobacteria Biosynthetic Diversity.</title>
        <authorList>
            <person name="Kalkreuter E."/>
            <person name="Kautsar S.A."/>
            <person name="Yang D."/>
            <person name="Bader C.D."/>
            <person name="Teijaro C.N."/>
            <person name="Fluegel L."/>
            <person name="Davis C.M."/>
            <person name="Simpson J.R."/>
            <person name="Lauterbach L."/>
            <person name="Steele A.D."/>
            <person name="Gui C."/>
            <person name="Meng S."/>
            <person name="Li G."/>
            <person name="Viehrig K."/>
            <person name="Ye F."/>
            <person name="Su P."/>
            <person name="Kiefer A.F."/>
            <person name="Nichols A."/>
            <person name="Cepeda A.J."/>
            <person name="Yan W."/>
            <person name="Fan B."/>
            <person name="Jiang Y."/>
            <person name="Adhikari A."/>
            <person name="Zheng C.-J."/>
            <person name="Schuster L."/>
            <person name="Cowan T.M."/>
            <person name="Smanski M.J."/>
            <person name="Chevrette M.G."/>
            <person name="De Carvalho L.P.S."/>
            <person name="Shen B."/>
        </authorList>
    </citation>
    <scope>NUCLEOTIDE SEQUENCE [LARGE SCALE GENOMIC DNA]</scope>
    <source>
        <strain evidence="7 8">NPDC020327</strain>
    </source>
</reference>
<comment type="caution">
    <text evidence="7">The sequence shown here is derived from an EMBL/GenBank/DDBJ whole genome shotgun (WGS) entry which is preliminary data.</text>
</comment>
<dbReference type="PANTHER" id="PTHR24276:SF98">
    <property type="entry name" value="FI18310P1-RELATED"/>
    <property type="match status" value="1"/>
</dbReference>
<dbReference type="SMART" id="SM00020">
    <property type="entry name" value="Tryp_SPc"/>
    <property type="match status" value="1"/>
</dbReference>
<evidence type="ECO:0000313" key="7">
    <source>
        <dbReference type="EMBL" id="MFI1963823.1"/>
    </source>
</evidence>
<evidence type="ECO:0000256" key="4">
    <source>
        <dbReference type="RuleBase" id="RU363034"/>
    </source>
</evidence>
<evidence type="ECO:0000256" key="2">
    <source>
        <dbReference type="ARBA" id="ARBA00022729"/>
    </source>
</evidence>
<dbReference type="InterPro" id="IPR013517">
    <property type="entry name" value="FG-GAP"/>
</dbReference>
<dbReference type="InterPro" id="IPR043504">
    <property type="entry name" value="Peptidase_S1_PA_chymotrypsin"/>
</dbReference>
<protein>
    <submittedName>
        <fullName evidence="7">Trypsin-like serine protease</fullName>
        <ecNumber evidence="7">3.4.21.-</ecNumber>
    </submittedName>
</protein>
<feature type="region of interest" description="Disordered" evidence="5">
    <location>
        <begin position="40"/>
        <end position="74"/>
    </location>
</feature>
<evidence type="ECO:0000256" key="3">
    <source>
        <dbReference type="ARBA" id="ARBA00023157"/>
    </source>
</evidence>
<keyword evidence="4 7" id="KW-0378">Hydrolase</keyword>
<dbReference type="Pfam" id="PF00089">
    <property type="entry name" value="Trypsin"/>
    <property type="match status" value="1"/>
</dbReference>
<dbReference type="PROSITE" id="PS00135">
    <property type="entry name" value="TRYPSIN_SER"/>
    <property type="match status" value="1"/>
</dbReference>
<dbReference type="PRINTS" id="PR00722">
    <property type="entry name" value="CHYMOTRYPSIN"/>
</dbReference>
<dbReference type="Proteomes" id="UP001611548">
    <property type="component" value="Unassembled WGS sequence"/>
</dbReference>
<keyword evidence="8" id="KW-1185">Reference proteome</keyword>
<dbReference type="PROSITE" id="PS50240">
    <property type="entry name" value="TRYPSIN_DOM"/>
    <property type="match status" value="1"/>
</dbReference>
<keyword evidence="2" id="KW-0732">Signal</keyword>
<feature type="domain" description="Peptidase S1" evidence="6">
    <location>
        <begin position="76"/>
        <end position="337"/>
    </location>
</feature>
<keyword evidence="4" id="KW-0720">Serine protease</keyword>
<dbReference type="SUPFAM" id="SSF50494">
    <property type="entry name" value="Trypsin-like serine proteases"/>
    <property type="match status" value="1"/>
</dbReference>
<dbReference type="Gene3D" id="2.130.10.130">
    <property type="entry name" value="Integrin alpha, N-terminal"/>
    <property type="match status" value="2"/>
</dbReference>
<name>A0ABW7USR1_9ACTN</name>
<comment type="similarity">
    <text evidence="1">Belongs to the peptidase S1 family.</text>
</comment>
<dbReference type="Pfam" id="PF13517">
    <property type="entry name" value="FG-GAP_3"/>
    <property type="match status" value="1"/>
</dbReference>